<dbReference type="InterPro" id="IPR045857">
    <property type="entry name" value="O16G_dom_2"/>
</dbReference>
<evidence type="ECO:0000256" key="1">
    <source>
        <dbReference type="ARBA" id="ARBA00022801"/>
    </source>
</evidence>
<sequence length="593" mass="69192">METAALYHRPDSEMAYLRDHDHFQIRLRAKHADLAKVELLYGDPYGSKVNEKDEGSWDYQLVTMERRYQTTDHDYWVAEVSLPLRRLQYAFHVYGSDGQEYLYDDRRIYRYSANGIDRLACFRMPYLHEVDRIDPPAWVKETVWYQIFPERFANGDRTNDPAGTLKWGSVPPTATNFFGGDLQGIIDHLDYLQELGINGLYLCPIFTAHSNHKYDTIDYFNIDPAFGDKETFKELVDQAHARGMRVMLDAVFNHMGDFSMQWQDVQKYGEKSRFAKWFHIHDFPVGYDQTDNDEFAENLNYDVFANTPHMPKINTADPEARKYLLDVATYWIEQFDIDAWRLDVANEIDHEFWRDFYQQTHALKADFYVLGEVWHSAQEWVGHPEFDAVMNYAYTEPIISHFVAKEVTATEMEDQLQDQLMLYRDQTDQVMFNALDTHDTARLLTLCAGDQDLERQTLAMLFTQMGAPCLYYGTEVGMAGGPDPDCRQCMVWDKAQQDLTMFKFTQQLIQLRQKYQAVWSTGNLVFDREQAQQDVVSFTRATATQQIKCRFNTGTETIGYQLANDEQVLLDQNTTSDQQLQPNGFLITLTNSK</sequence>
<dbReference type="SUPFAM" id="SSF81296">
    <property type="entry name" value="E set domains"/>
    <property type="match status" value="1"/>
</dbReference>
<evidence type="ECO:0000256" key="2">
    <source>
        <dbReference type="ARBA" id="ARBA00023295"/>
    </source>
</evidence>
<dbReference type="InterPro" id="IPR006047">
    <property type="entry name" value="GH13_cat_dom"/>
</dbReference>
<dbReference type="PANTHER" id="PTHR10357:SF210">
    <property type="entry name" value="MALTODEXTRIN GLUCOSIDASE"/>
    <property type="match status" value="1"/>
</dbReference>
<evidence type="ECO:0000313" key="5">
    <source>
        <dbReference type="Proteomes" id="UP001055149"/>
    </source>
</evidence>
<dbReference type="Pfam" id="PF02903">
    <property type="entry name" value="Alpha-amylase_N"/>
    <property type="match status" value="1"/>
</dbReference>
<name>A0ABQ5JM17_9LACO</name>
<reference evidence="4" key="1">
    <citation type="journal article" date="2022" name="Int. J. Syst. Evol. Microbiol.">
        <title>A novel species of lactic acid bacteria, Ligilactobacillus pabuli sp. nov., isolated from alfalfa silage.</title>
        <authorList>
            <person name="Tohno M."/>
            <person name="Tanizawa Y."/>
            <person name="Sawada H."/>
            <person name="Sakamoto M."/>
            <person name="Ohkuma M."/>
            <person name="Kobayashi H."/>
        </authorList>
    </citation>
    <scope>NUCLEOTIDE SEQUENCE</scope>
    <source>
        <strain evidence="4">AF129</strain>
    </source>
</reference>
<dbReference type="EMBL" id="BQXH01000013">
    <property type="protein sequence ID" value="GKS81795.1"/>
    <property type="molecule type" value="Genomic_DNA"/>
</dbReference>
<evidence type="ECO:0000259" key="3">
    <source>
        <dbReference type="SMART" id="SM00642"/>
    </source>
</evidence>
<evidence type="ECO:0000313" key="4">
    <source>
        <dbReference type="EMBL" id="GKS81795.1"/>
    </source>
</evidence>
<dbReference type="PANTHER" id="PTHR10357">
    <property type="entry name" value="ALPHA-AMYLASE FAMILY MEMBER"/>
    <property type="match status" value="1"/>
</dbReference>
<gene>
    <name evidence="4" type="ORF">LPAF129_14810</name>
</gene>
<dbReference type="InterPro" id="IPR013783">
    <property type="entry name" value="Ig-like_fold"/>
</dbReference>
<dbReference type="InterPro" id="IPR004185">
    <property type="entry name" value="Glyco_hydro_13_lg-like_dom"/>
</dbReference>
<dbReference type="Gene3D" id="3.90.400.10">
    <property type="entry name" value="Oligo-1,6-glucosidase, Domain 2"/>
    <property type="match status" value="1"/>
</dbReference>
<dbReference type="RefSeq" id="WP_244055538.1">
    <property type="nucleotide sequence ID" value="NZ_BQXH01000013.1"/>
</dbReference>
<dbReference type="CDD" id="cd11338">
    <property type="entry name" value="AmyAc_CMD"/>
    <property type="match status" value="1"/>
</dbReference>
<feature type="domain" description="Glycosyl hydrolase family 13 catalytic" evidence="3">
    <location>
        <begin position="146"/>
        <end position="512"/>
    </location>
</feature>
<dbReference type="Proteomes" id="UP001055149">
    <property type="component" value="Unassembled WGS sequence"/>
</dbReference>
<dbReference type="Gene3D" id="2.60.40.10">
    <property type="entry name" value="Immunoglobulins"/>
    <property type="match status" value="1"/>
</dbReference>
<dbReference type="CDD" id="cd02857">
    <property type="entry name" value="E_set_CDase_PDE_N"/>
    <property type="match status" value="1"/>
</dbReference>
<proteinExistence type="predicted"/>
<comment type="caution">
    <text evidence="4">The sequence shown here is derived from an EMBL/GenBank/DDBJ whole genome shotgun (WGS) entry which is preliminary data.</text>
</comment>
<accession>A0ABQ5JM17</accession>
<organism evidence="4 5">
    <name type="scientific">Ligilactobacillus pabuli</name>
    <dbReference type="NCBI Taxonomy" id="2886039"/>
    <lineage>
        <taxon>Bacteria</taxon>
        <taxon>Bacillati</taxon>
        <taxon>Bacillota</taxon>
        <taxon>Bacilli</taxon>
        <taxon>Lactobacillales</taxon>
        <taxon>Lactobacillaceae</taxon>
        <taxon>Ligilactobacillus</taxon>
    </lineage>
</organism>
<dbReference type="SUPFAM" id="SSF51445">
    <property type="entry name" value="(Trans)glycosidases"/>
    <property type="match status" value="1"/>
</dbReference>
<dbReference type="Gene3D" id="3.20.20.80">
    <property type="entry name" value="Glycosidases"/>
    <property type="match status" value="1"/>
</dbReference>
<dbReference type="InterPro" id="IPR014756">
    <property type="entry name" value="Ig_E-set"/>
</dbReference>
<dbReference type="Pfam" id="PF00128">
    <property type="entry name" value="Alpha-amylase"/>
    <property type="match status" value="1"/>
</dbReference>
<keyword evidence="1" id="KW-0378">Hydrolase</keyword>
<keyword evidence="2" id="KW-0326">Glycosidase</keyword>
<protein>
    <submittedName>
        <fullName evidence="4">Alpha-glycosidase</fullName>
    </submittedName>
</protein>
<keyword evidence="5" id="KW-1185">Reference proteome</keyword>
<dbReference type="InterPro" id="IPR017853">
    <property type="entry name" value="GH"/>
</dbReference>
<dbReference type="SMART" id="SM00642">
    <property type="entry name" value="Aamy"/>
    <property type="match status" value="1"/>
</dbReference>